<dbReference type="SUPFAM" id="SSF50193">
    <property type="entry name" value="Ribosomal protein L14"/>
    <property type="match status" value="1"/>
</dbReference>
<dbReference type="EMBL" id="HG994371">
    <property type="protein sequence ID" value="CAF1993250.1"/>
    <property type="molecule type" value="Genomic_DNA"/>
</dbReference>
<evidence type="ECO:0000256" key="7">
    <source>
        <dbReference type="SAM" id="MobiDB-lite"/>
    </source>
</evidence>
<dbReference type="PANTHER" id="PTHR11761">
    <property type="entry name" value="50S/60S RIBOSOMAL PROTEIN L14/L23"/>
    <property type="match status" value="1"/>
</dbReference>
<name>A0A816MVS1_BRANA</name>
<comment type="similarity">
    <text evidence="1 6">Belongs to the universal ribosomal protein uL14 family.</text>
</comment>
<reference evidence="8" key="1">
    <citation type="submission" date="2021-01" db="EMBL/GenBank/DDBJ databases">
        <authorList>
            <consortium name="Genoscope - CEA"/>
            <person name="William W."/>
        </authorList>
    </citation>
    <scope>NUCLEOTIDE SEQUENCE</scope>
</reference>
<dbReference type="HAMAP" id="MF_01367">
    <property type="entry name" value="Ribosomal_uL14"/>
    <property type="match status" value="1"/>
</dbReference>
<evidence type="ECO:0000313" key="8">
    <source>
        <dbReference type="EMBL" id="CAF1993250.1"/>
    </source>
</evidence>
<organism evidence="8">
    <name type="scientific">Brassica napus</name>
    <name type="common">Rape</name>
    <dbReference type="NCBI Taxonomy" id="3708"/>
    <lineage>
        <taxon>Eukaryota</taxon>
        <taxon>Viridiplantae</taxon>
        <taxon>Streptophyta</taxon>
        <taxon>Embryophyta</taxon>
        <taxon>Tracheophyta</taxon>
        <taxon>Spermatophyta</taxon>
        <taxon>Magnoliopsida</taxon>
        <taxon>eudicotyledons</taxon>
        <taxon>Gunneridae</taxon>
        <taxon>Pentapetalae</taxon>
        <taxon>rosids</taxon>
        <taxon>malvids</taxon>
        <taxon>Brassicales</taxon>
        <taxon>Brassicaceae</taxon>
        <taxon>Brassiceae</taxon>
        <taxon>Brassica</taxon>
    </lineage>
</organism>
<evidence type="ECO:0000256" key="4">
    <source>
        <dbReference type="ARBA" id="ARBA00022980"/>
    </source>
</evidence>
<evidence type="ECO:0000256" key="3">
    <source>
        <dbReference type="ARBA" id="ARBA00022884"/>
    </source>
</evidence>
<dbReference type="Pfam" id="PF00238">
    <property type="entry name" value="Ribosomal_L14"/>
    <property type="match status" value="1"/>
</dbReference>
<dbReference type="GO" id="GO:0019843">
    <property type="term" value="F:rRNA binding"/>
    <property type="evidence" value="ECO:0007669"/>
    <property type="project" value="UniProtKB-KW"/>
</dbReference>
<dbReference type="PANTHER" id="PTHR11761:SF3">
    <property type="entry name" value="LARGE RIBOSOMAL SUBUNIT PROTEIN UL14M"/>
    <property type="match status" value="1"/>
</dbReference>
<evidence type="ECO:0000256" key="6">
    <source>
        <dbReference type="RuleBase" id="RU003949"/>
    </source>
</evidence>
<sequence length="204" mass="22237">MAAALASRIFRAGGRSLLGGLKNDLAGSMISSNGMMNESILLSQQQQQRRIFIQMGTVLKVVDNSGAKKVMCIQALKRKKGARLGDTIVASVKEAMPNGKVKKGALYTHSISRVDGSEVRFDDNAVLLVDNKGKKTKTDRQPIGTRVESMWKEIRVSVSGEEGETTLSLVDDKEGIETDDCESGDRRDDDDNMNSSSVRRSINT</sequence>
<dbReference type="GO" id="GO:0003735">
    <property type="term" value="F:structural constituent of ribosome"/>
    <property type="evidence" value="ECO:0007669"/>
    <property type="project" value="InterPro"/>
</dbReference>
<protein>
    <submittedName>
        <fullName evidence="8">(rape) hypothetical protein</fullName>
    </submittedName>
</protein>
<accession>A0A816MVS1</accession>
<dbReference type="SMART" id="SM01374">
    <property type="entry name" value="Ribosomal_L14"/>
    <property type="match status" value="1"/>
</dbReference>
<dbReference type="AlphaFoldDB" id="A0A816MVS1"/>
<keyword evidence="2" id="KW-0699">rRNA-binding</keyword>
<dbReference type="GO" id="GO:0005840">
    <property type="term" value="C:ribosome"/>
    <property type="evidence" value="ECO:0007669"/>
    <property type="project" value="UniProtKB-KW"/>
</dbReference>
<dbReference type="CDD" id="cd00337">
    <property type="entry name" value="Ribosomal_uL14"/>
    <property type="match status" value="1"/>
</dbReference>
<feature type="region of interest" description="Disordered" evidence="7">
    <location>
        <begin position="162"/>
        <end position="204"/>
    </location>
</feature>
<dbReference type="InterPro" id="IPR000218">
    <property type="entry name" value="Ribosomal_uL14"/>
</dbReference>
<keyword evidence="3" id="KW-0694">RNA-binding</keyword>
<keyword evidence="4 6" id="KW-0689">Ribosomal protein</keyword>
<evidence type="ECO:0000256" key="1">
    <source>
        <dbReference type="ARBA" id="ARBA00010745"/>
    </source>
</evidence>
<dbReference type="GO" id="GO:0006412">
    <property type="term" value="P:translation"/>
    <property type="evidence" value="ECO:0007669"/>
    <property type="project" value="InterPro"/>
</dbReference>
<dbReference type="GO" id="GO:1990904">
    <property type="term" value="C:ribonucleoprotein complex"/>
    <property type="evidence" value="ECO:0007669"/>
    <property type="project" value="UniProtKB-KW"/>
</dbReference>
<evidence type="ECO:0000256" key="2">
    <source>
        <dbReference type="ARBA" id="ARBA00022730"/>
    </source>
</evidence>
<evidence type="ECO:0000256" key="5">
    <source>
        <dbReference type="ARBA" id="ARBA00023274"/>
    </source>
</evidence>
<gene>
    <name evidence="8" type="ORF">DARMORV10_C07P29340.1</name>
</gene>
<dbReference type="InterPro" id="IPR036853">
    <property type="entry name" value="Ribosomal_uL14_sf"/>
</dbReference>
<proteinExistence type="inferred from homology"/>
<feature type="compositionally biased region" description="Low complexity" evidence="7">
    <location>
        <begin position="193"/>
        <end position="204"/>
    </location>
</feature>
<dbReference type="Proteomes" id="UP001295469">
    <property type="component" value="Chromosome C07"/>
</dbReference>
<dbReference type="Gene3D" id="2.40.150.20">
    <property type="entry name" value="Ribosomal protein L14"/>
    <property type="match status" value="1"/>
</dbReference>
<keyword evidence="5 6" id="KW-0687">Ribonucleoprotein</keyword>